<dbReference type="Gene3D" id="3.40.50.720">
    <property type="entry name" value="NAD(P)-binding Rossmann-like Domain"/>
    <property type="match status" value="1"/>
</dbReference>
<dbReference type="InterPro" id="IPR036291">
    <property type="entry name" value="NAD(P)-bd_dom_sf"/>
</dbReference>
<reference evidence="3 4" key="1">
    <citation type="submission" date="2017-06" db="EMBL/GenBank/DDBJ databases">
        <authorList>
            <person name="Kim H.J."/>
            <person name="Triplett B.A."/>
        </authorList>
    </citation>
    <scope>NUCLEOTIDE SEQUENCE [LARGE SCALE GENOMIC DNA]</scope>
    <source>
        <strain evidence="3 4">DSM 44715</strain>
    </source>
</reference>
<protein>
    <submittedName>
        <fullName evidence="3">NAD binding domain of 6-phosphogluconate dehydrogenase</fullName>
    </submittedName>
</protein>
<dbReference type="Proteomes" id="UP000198318">
    <property type="component" value="Unassembled WGS sequence"/>
</dbReference>
<proteinExistence type="predicted"/>
<evidence type="ECO:0000313" key="3">
    <source>
        <dbReference type="EMBL" id="SNT37673.1"/>
    </source>
</evidence>
<dbReference type="GO" id="GO:0050661">
    <property type="term" value="F:NADP binding"/>
    <property type="evidence" value="ECO:0007669"/>
    <property type="project" value="InterPro"/>
</dbReference>
<feature type="region of interest" description="Disordered" evidence="1">
    <location>
        <begin position="144"/>
        <end position="177"/>
    </location>
</feature>
<feature type="domain" description="6-phosphogluconate dehydrogenase NADP-binding" evidence="2">
    <location>
        <begin position="9"/>
        <end position="122"/>
    </location>
</feature>
<dbReference type="PANTHER" id="PTHR43580">
    <property type="entry name" value="OXIDOREDUCTASE GLYR1-RELATED"/>
    <property type="match status" value="1"/>
</dbReference>
<dbReference type="InterPro" id="IPR051265">
    <property type="entry name" value="HIBADH-related_NP60_sf"/>
</dbReference>
<accession>A0A239M6D5</accession>
<dbReference type="Pfam" id="PF03446">
    <property type="entry name" value="NAD_binding_2"/>
    <property type="match status" value="1"/>
</dbReference>
<keyword evidence="4" id="KW-1185">Reference proteome</keyword>
<dbReference type="RefSeq" id="WP_245869150.1">
    <property type="nucleotide sequence ID" value="NZ_FZOR01000026.1"/>
</dbReference>
<evidence type="ECO:0000259" key="2">
    <source>
        <dbReference type="Pfam" id="PF03446"/>
    </source>
</evidence>
<dbReference type="EMBL" id="FZOR01000026">
    <property type="protein sequence ID" value="SNT37673.1"/>
    <property type="molecule type" value="Genomic_DNA"/>
</dbReference>
<dbReference type="SUPFAM" id="SSF51735">
    <property type="entry name" value="NAD(P)-binding Rossmann-fold domains"/>
    <property type="match status" value="1"/>
</dbReference>
<dbReference type="AlphaFoldDB" id="A0A239M6D5"/>
<sequence>MSDNNDTSVTVIGLGLMGRALARAFLKAGHSTTVWNRTTSKADQLVAEGARLAPTVGDALKAASLTIICVTDYQAVHELLGGSDIELDGTTLINLTSGSSAQAREAARWAEQRGARYLDGAIMAIPSAIGTAEAVILLNGPQPDVEAHRSHSMPSAPAPTSERTTGWRPCTTWPAWP</sequence>
<dbReference type="InterPro" id="IPR006115">
    <property type="entry name" value="6PGDH_NADP-bd"/>
</dbReference>
<organism evidence="3 4">
    <name type="scientific">Actinomadura meyerae</name>
    <dbReference type="NCBI Taxonomy" id="240840"/>
    <lineage>
        <taxon>Bacteria</taxon>
        <taxon>Bacillati</taxon>
        <taxon>Actinomycetota</taxon>
        <taxon>Actinomycetes</taxon>
        <taxon>Streptosporangiales</taxon>
        <taxon>Thermomonosporaceae</taxon>
        <taxon>Actinomadura</taxon>
    </lineage>
</organism>
<evidence type="ECO:0000256" key="1">
    <source>
        <dbReference type="SAM" id="MobiDB-lite"/>
    </source>
</evidence>
<name>A0A239M6D5_9ACTN</name>
<evidence type="ECO:0000313" key="4">
    <source>
        <dbReference type="Proteomes" id="UP000198318"/>
    </source>
</evidence>
<gene>
    <name evidence="3" type="ORF">SAMN05443665_10262</name>
</gene>
<dbReference type="PANTHER" id="PTHR43580:SF2">
    <property type="entry name" value="CYTOKINE-LIKE NUCLEAR FACTOR N-PAC"/>
    <property type="match status" value="1"/>
</dbReference>